<feature type="domain" description="Peptidase M28" evidence="1">
    <location>
        <begin position="63"/>
        <end position="128"/>
    </location>
</feature>
<organism evidence="2 3">
    <name type="scientific">Niabella ginsengisoli</name>
    <dbReference type="NCBI Taxonomy" id="522298"/>
    <lineage>
        <taxon>Bacteria</taxon>
        <taxon>Pseudomonadati</taxon>
        <taxon>Bacteroidota</taxon>
        <taxon>Chitinophagia</taxon>
        <taxon>Chitinophagales</taxon>
        <taxon>Chitinophagaceae</taxon>
        <taxon>Niabella</taxon>
    </lineage>
</organism>
<gene>
    <name evidence="2" type="ORF">MKP09_19355</name>
</gene>
<dbReference type="PANTHER" id="PTHR12147:SF26">
    <property type="entry name" value="PEPTIDASE M28 DOMAIN-CONTAINING PROTEIN"/>
    <property type="match status" value="1"/>
</dbReference>
<comment type="caution">
    <text evidence="2">The sequence shown here is derived from an EMBL/GenBank/DDBJ whole genome shotgun (WGS) entry which is preliminary data.</text>
</comment>
<dbReference type="PANTHER" id="PTHR12147">
    <property type="entry name" value="METALLOPEPTIDASE M28 FAMILY MEMBER"/>
    <property type="match status" value="1"/>
</dbReference>
<evidence type="ECO:0000313" key="2">
    <source>
        <dbReference type="EMBL" id="MCH5599915.1"/>
    </source>
</evidence>
<accession>A0ABS9SNI7</accession>
<dbReference type="InterPro" id="IPR045175">
    <property type="entry name" value="M28_fam"/>
</dbReference>
<keyword evidence="3" id="KW-1185">Reference proteome</keyword>
<dbReference type="InterPro" id="IPR007484">
    <property type="entry name" value="Peptidase_M28"/>
</dbReference>
<dbReference type="SUPFAM" id="SSF53187">
    <property type="entry name" value="Zn-dependent exopeptidases"/>
    <property type="match status" value="1"/>
</dbReference>
<dbReference type="PROSITE" id="PS00018">
    <property type="entry name" value="EF_HAND_1"/>
    <property type="match status" value="1"/>
</dbReference>
<evidence type="ECO:0000313" key="3">
    <source>
        <dbReference type="Proteomes" id="UP001202248"/>
    </source>
</evidence>
<dbReference type="RefSeq" id="WP_240831937.1">
    <property type="nucleotide sequence ID" value="NZ_JAKWBL010000004.1"/>
</dbReference>
<evidence type="ECO:0000259" key="1">
    <source>
        <dbReference type="Pfam" id="PF04389"/>
    </source>
</evidence>
<proteinExistence type="predicted"/>
<dbReference type="Pfam" id="PF04389">
    <property type="entry name" value="Peptidase_M28"/>
    <property type="match status" value="1"/>
</dbReference>
<reference evidence="2 3" key="1">
    <citation type="submission" date="2022-02" db="EMBL/GenBank/DDBJ databases">
        <authorList>
            <person name="Min J."/>
        </authorList>
    </citation>
    <scope>NUCLEOTIDE SEQUENCE [LARGE SCALE GENOMIC DNA]</scope>
    <source>
        <strain evidence="2 3">GR10-1</strain>
    </source>
</reference>
<dbReference type="Gene3D" id="3.40.630.10">
    <property type="entry name" value="Zn peptidases"/>
    <property type="match status" value="1"/>
</dbReference>
<dbReference type="InterPro" id="IPR018247">
    <property type="entry name" value="EF_Hand_1_Ca_BS"/>
</dbReference>
<dbReference type="Proteomes" id="UP001202248">
    <property type="component" value="Unassembled WGS sequence"/>
</dbReference>
<protein>
    <submittedName>
        <fullName evidence="2">M28 family peptidase</fullName>
    </submittedName>
</protein>
<dbReference type="EMBL" id="JAKWBL010000004">
    <property type="protein sequence ID" value="MCH5599915.1"/>
    <property type="molecule type" value="Genomic_DNA"/>
</dbReference>
<name>A0ABS9SNI7_9BACT</name>
<sequence length="132" mass="14123">MASQEESDAIPAFLINDNIVSKSGHNIKDIKTSLGSGVAEPAIKAVDCTIKYMSGKKTATVSNVVGIIEGSDKKEEYLFVTAHYDHIGIEPDGRINYGADDDGSGTVAVIEMAEAFAKAKKKEKGRVEQLFS</sequence>